<evidence type="ECO:0000313" key="2">
    <source>
        <dbReference type="EMBL" id="KAK1769177.1"/>
    </source>
</evidence>
<organism evidence="2 3">
    <name type="scientific">Phialemonium atrogriseum</name>
    <dbReference type="NCBI Taxonomy" id="1093897"/>
    <lineage>
        <taxon>Eukaryota</taxon>
        <taxon>Fungi</taxon>
        <taxon>Dikarya</taxon>
        <taxon>Ascomycota</taxon>
        <taxon>Pezizomycotina</taxon>
        <taxon>Sordariomycetes</taxon>
        <taxon>Sordariomycetidae</taxon>
        <taxon>Cephalothecales</taxon>
        <taxon>Cephalothecaceae</taxon>
        <taxon>Phialemonium</taxon>
    </lineage>
</organism>
<dbReference type="AlphaFoldDB" id="A0AAJ0C5M8"/>
<feature type="region of interest" description="Disordered" evidence="1">
    <location>
        <begin position="49"/>
        <end position="79"/>
    </location>
</feature>
<sequence>MFWRSIYLPHWALVGPSRSWVCTPLESPNGGTVYATSLRLIWCRPCTTSQGPPANCLGISSDPKDNPSGRNILTPDPSLPPRSRGFLVLSPFPIAVSSHPTRRLCPAIRLTRYRPGSHNHF</sequence>
<evidence type="ECO:0000256" key="1">
    <source>
        <dbReference type="SAM" id="MobiDB-lite"/>
    </source>
</evidence>
<protein>
    <submittedName>
        <fullName evidence="2">Uncharacterized protein</fullName>
    </submittedName>
</protein>
<comment type="caution">
    <text evidence="2">The sequence shown here is derived from an EMBL/GenBank/DDBJ whole genome shotgun (WGS) entry which is preliminary data.</text>
</comment>
<dbReference type="EMBL" id="MU839003">
    <property type="protein sequence ID" value="KAK1769177.1"/>
    <property type="molecule type" value="Genomic_DNA"/>
</dbReference>
<dbReference type="GeneID" id="85310570"/>
<keyword evidence="3" id="KW-1185">Reference proteome</keyword>
<gene>
    <name evidence="2" type="ORF">QBC33DRAFT_532522</name>
</gene>
<dbReference type="RefSeq" id="XP_060285390.1">
    <property type="nucleotide sequence ID" value="XM_060427383.1"/>
</dbReference>
<proteinExistence type="predicted"/>
<dbReference type="Proteomes" id="UP001244011">
    <property type="component" value="Unassembled WGS sequence"/>
</dbReference>
<reference evidence="2" key="1">
    <citation type="submission" date="2023-06" db="EMBL/GenBank/DDBJ databases">
        <title>Genome-scale phylogeny and comparative genomics of the fungal order Sordariales.</title>
        <authorList>
            <consortium name="Lawrence Berkeley National Laboratory"/>
            <person name="Hensen N."/>
            <person name="Bonometti L."/>
            <person name="Westerberg I."/>
            <person name="Brannstrom I.O."/>
            <person name="Guillou S."/>
            <person name="Cros-Aarteil S."/>
            <person name="Calhoun S."/>
            <person name="Haridas S."/>
            <person name="Kuo A."/>
            <person name="Mondo S."/>
            <person name="Pangilinan J."/>
            <person name="Riley R."/>
            <person name="Labutti K."/>
            <person name="Andreopoulos B."/>
            <person name="Lipzen A."/>
            <person name="Chen C."/>
            <person name="Yanf M."/>
            <person name="Daum C."/>
            <person name="Ng V."/>
            <person name="Clum A."/>
            <person name="Steindorff A."/>
            <person name="Ohm R."/>
            <person name="Martin F."/>
            <person name="Silar P."/>
            <person name="Natvig D."/>
            <person name="Lalanne C."/>
            <person name="Gautier V."/>
            <person name="Ament-Velasquez S.L."/>
            <person name="Kruys A."/>
            <person name="Hutchinson M.I."/>
            <person name="Powell A.J."/>
            <person name="Barry K."/>
            <person name="Miller A.N."/>
            <person name="Grigoriev I.V."/>
            <person name="Debuchy R."/>
            <person name="Gladieux P."/>
            <person name="Thoren M.H."/>
            <person name="Johannesson H."/>
        </authorList>
    </citation>
    <scope>NUCLEOTIDE SEQUENCE</scope>
    <source>
        <strain evidence="2">8032-3</strain>
    </source>
</reference>
<name>A0AAJ0C5M8_9PEZI</name>
<evidence type="ECO:0000313" key="3">
    <source>
        <dbReference type="Proteomes" id="UP001244011"/>
    </source>
</evidence>
<accession>A0AAJ0C5M8</accession>